<sequence length="614" mass="64565">MLQKPASLRHDSFREDPETRAFLGVSRSATGRAWRERLDAMSAIQAQAIAQQNGIPDVVARVLAGRGVDAQGAAEFLDPSIRALMPDPSTLVDMDAAAARLADAVERSEGVAIFGDYDVDGATSSALMARGLRSLGLDPRIYIPDRIIEGYGPNPAAMRELKAGGASLLVTLDCGSVSFEALEEAERIGLDVLVADHHQMGVERPPCVALVNPNRQDDLSGQGHLAAVGVTFLVLVALMRELKRRGYFAGKAPDLLAWLDLVALGTVCDVVPLQGLNRAYVTKGLFAMHRRGNAGLAALADVARVNGPLTPYHLGFLLGPRINAGGRIGDAALGARLLSCDDAQAAGEIAARLDRLNTERQTMEAVMLEEGEAQATAVMLDGEGPSVLVTGSDTWHPGVVGLIASRLKERHRRPAFAIAFDADGRGTASGRSVPGVDLGAAVRAAVDAGVIVKGGGHAMAAGLTVERNRVEDLKAFMEERLSAAVAASREDHVLKIDGAVTASGATLELMALLEKAGPYGAGHSEPIFALPSHRVTFADTVGNGHVRLALAGSDRSSIKAIAFRCADQPLGKALLGARGHMLHVAGCLSLDHWQGTPKVQLRVLDAAEPKLGRR</sequence>
<protein>
    <recommendedName>
        <fullName evidence="2">Single-stranded-DNA-specific exonuclease RecJ</fullName>
    </recommendedName>
</protein>
<dbReference type="InterPro" id="IPR051673">
    <property type="entry name" value="SSDNA_exonuclease_RecJ"/>
</dbReference>
<dbReference type="GO" id="GO:0008409">
    <property type="term" value="F:5'-3' exonuclease activity"/>
    <property type="evidence" value="ECO:0007669"/>
    <property type="project" value="InterPro"/>
</dbReference>
<name>A0A2T5V8J7_9HYPH</name>
<dbReference type="Pfam" id="PF02272">
    <property type="entry name" value="DHHA1"/>
    <property type="match status" value="1"/>
</dbReference>
<keyword evidence="4" id="KW-0378">Hydrolase</keyword>
<proteinExistence type="inferred from homology"/>
<dbReference type="InterPro" id="IPR038763">
    <property type="entry name" value="DHH_sf"/>
</dbReference>
<evidence type="ECO:0000256" key="5">
    <source>
        <dbReference type="ARBA" id="ARBA00022839"/>
    </source>
</evidence>
<dbReference type="InterPro" id="IPR003156">
    <property type="entry name" value="DHHA1_dom"/>
</dbReference>
<dbReference type="AlphaFoldDB" id="A0A2T5V8J7"/>
<feature type="domain" description="DHHA1" evidence="7">
    <location>
        <begin position="385"/>
        <end position="482"/>
    </location>
</feature>
<keyword evidence="5 9" id="KW-0269">Exonuclease</keyword>
<evidence type="ECO:0000256" key="3">
    <source>
        <dbReference type="ARBA" id="ARBA00022722"/>
    </source>
</evidence>
<comment type="caution">
    <text evidence="9">The sequence shown here is derived from an EMBL/GenBank/DDBJ whole genome shotgun (WGS) entry which is preliminary data.</text>
</comment>
<dbReference type="Pfam" id="PF17768">
    <property type="entry name" value="RecJ_OB"/>
    <property type="match status" value="1"/>
</dbReference>
<evidence type="ECO:0000259" key="8">
    <source>
        <dbReference type="Pfam" id="PF17768"/>
    </source>
</evidence>
<evidence type="ECO:0000259" key="7">
    <source>
        <dbReference type="Pfam" id="PF02272"/>
    </source>
</evidence>
<keyword evidence="3" id="KW-0540">Nuclease</keyword>
<dbReference type="InterPro" id="IPR041122">
    <property type="entry name" value="RecJ_OB"/>
</dbReference>
<dbReference type="Gene3D" id="3.10.310.30">
    <property type="match status" value="1"/>
</dbReference>
<evidence type="ECO:0000259" key="6">
    <source>
        <dbReference type="Pfam" id="PF01368"/>
    </source>
</evidence>
<dbReference type="GO" id="GO:0006310">
    <property type="term" value="P:DNA recombination"/>
    <property type="evidence" value="ECO:0007669"/>
    <property type="project" value="InterPro"/>
</dbReference>
<dbReference type="InterPro" id="IPR001667">
    <property type="entry name" value="DDH_dom"/>
</dbReference>
<keyword evidence="10" id="KW-1185">Reference proteome</keyword>
<dbReference type="Gene3D" id="3.90.1640.30">
    <property type="match status" value="1"/>
</dbReference>
<dbReference type="GO" id="GO:0006281">
    <property type="term" value="P:DNA repair"/>
    <property type="evidence" value="ECO:0007669"/>
    <property type="project" value="InterPro"/>
</dbReference>
<dbReference type="GO" id="GO:0003676">
    <property type="term" value="F:nucleic acid binding"/>
    <property type="evidence" value="ECO:0007669"/>
    <property type="project" value="InterPro"/>
</dbReference>
<evidence type="ECO:0000256" key="2">
    <source>
        <dbReference type="ARBA" id="ARBA00019841"/>
    </source>
</evidence>
<gene>
    <name evidence="9" type="ORF">C8N35_10585</name>
</gene>
<evidence type="ECO:0000256" key="4">
    <source>
        <dbReference type="ARBA" id="ARBA00022801"/>
    </source>
</evidence>
<accession>A0A2T5V8J7</accession>
<dbReference type="SUPFAM" id="SSF64182">
    <property type="entry name" value="DHH phosphoesterases"/>
    <property type="match status" value="1"/>
</dbReference>
<dbReference type="PANTHER" id="PTHR30255:SF2">
    <property type="entry name" value="SINGLE-STRANDED-DNA-SPECIFIC EXONUCLEASE RECJ"/>
    <property type="match status" value="1"/>
</dbReference>
<dbReference type="EMBL" id="QAYG01000005">
    <property type="protein sequence ID" value="PTW60085.1"/>
    <property type="molecule type" value="Genomic_DNA"/>
</dbReference>
<evidence type="ECO:0000313" key="10">
    <source>
        <dbReference type="Proteomes" id="UP000244081"/>
    </source>
</evidence>
<comment type="similarity">
    <text evidence="1">Belongs to the RecJ family.</text>
</comment>
<dbReference type="InterPro" id="IPR004610">
    <property type="entry name" value="RecJ"/>
</dbReference>
<dbReference type="NCBIfam" id="TIGR00644">
    <property type="entry name" value="recJ"/>
    <property type="match status" value="1"/>
</dbReference>
<feature type="domain" description="RecJ OB" evidence="8">
    <location>
        <begin position="496"/>
        <end position="605"/>
    </location>
</feature>
<reference evidence="9 10" key="1">
    <citation type="submission" date="2018-04" db="EMBL/GenBank/DDBJ databases">
        <title>Genomic Encyclopedia of Archaeal and Bacterial Type Strains, Phase II (KMG-II): from individual species to whole genera.</title>
        <authorList>
            <person name="Goeker M."/>
        </authorList>
    </citation>
    <scope>NUCLEOTIDE SEQUENCE [LARGE SCALE GENOMIC DNA]</scope>
    <source>
        <strain evidence="9 10">DSM 23382</strain>
    </source>
</reference>
<evidence type="ECO:0000313" key="9">
    <source>
        <dbReference type="EMBL" id="PTW60085.1"/>
    </source>
</evidence>
<organism evidence="9 10">
    <name type="scientific">Breoghania corrubedonensis</name>
    <dbReference type="NCBI Taxonomy" id="665038"/>
    <lineage>
        <taxon>Bacteria</taxon>
        <taxon>Pseudomonadati</taxon>
        <taxon>Pseudomonadota</taxon>
        <taxon>Alphaproteobacteria</taxon>
        <taxon>Hyphomicrobiales</taxon>
        <taxon>Stappiaceae</taxon>
        <taxon>Breoghania</taxon>
    </lineage>
</organism>
<dbReference type="Proteomes" id="UP000244081">
    <property type="component" value="Unassembled WGS sequence"/>
</dbReference>
<evidence type="ECO:0000256" key="1">
    <source>
        <dbReference type="ARBA" id="ARBA00005915"/>
    </source>
</evidence>
<dbReference type="PANTHER" id="PTHR30255">
    <property type="entry name" value="SINGLE-STRANDED-DNA-SPECIFIC EXONUCLEASE RECJ"/>
    <property type="match status" value="1"/>
</dbReference>
<dbReference type="Pfam" id="PF01368">
    <property type="entry name" value="DHH"/>
    <property type="match status" value="1"/>
</dbReference>
<feature type="domain" description="DDH" evidence="6">
    <location>
        <begin position="111"/>
        <end position="266"/>
    </location>
</feature>